<evidence type="ECO:0000313" key="1">
    <source>
        <dbReference type="EMBL" id="CAD1476179.1"/>
    </source>
</evidence>
<proteinExistence type="predicted"/>
<dbReference type="OrthoDB" id="7614773at2759"/>
<protein>
    <recommendedName>
        <fullName evidence="3">Reverse transcriptase zinc-binding domain-containing protein</fullName>
    </recommendedName>
</protein>
<evidence type="ECO:0000313" key="2">
    <source>
        <dbReference type="Proteomes" id="UP000752696"/>
    </source>
</evidence>
<dbReference type="Proteomes" id="UP000752696">
    <property type="component" value="Unassembled WGS sequence"/>
</dbReference>
<dbReference type="AlphaFoldDB" id="A0A6V7HB90"/>
<keyword evidence="2" id="KW-1185">Reference proteome</keyword>
<evidence type="ECO:0008006" key="3">
    <source>
        <dbReference type="Google" id="ProtNLM"/>
    </source>
</evidence>
<feature type="non-terminal residue" evidence="1">
    <location>
        <position position="255"/>
    </location>
</feature>
<gene>
    <name evidence="1" type="ORF">MHI_LOCUS624346</name>
</gene>
<reference evidence="1" key="1">
    <citation type="submission" date="2020-07" db="EMBL/GenBank/DDBJ databases">
        <authorList>
            <person name="Nazaruddin N."/>
        </authorList>
    </citation>
    <scope>NUCLEOTIDE SEQUENCE</scope>
</reference>
<name>A0A6V7HB90_9HYME</name>
<dbReference type="EMBL" id="CAJDYZ010009105">
    <property type="protein sequence ID" value="CAD1476179.1"/>
    <property type="molecule type" value="Genomic_DNA"/>
</dbReference>
<comment type="caution">
    <text evidence="1">The sequence shown here is derived from an EMBL/GenBank/DDBJ whole genome shotgun (WGS) entry which is preliminary data.</text>
</comment>
<sequence length="255" mass="28556">MSVLLRKPDQGKVFDATCRHGASNRFMRTGQYLRFADWRFINRARLDVLLLNGARRWGDGDKRCRKCGYQAETLPHVLCHCGPHSAARQLRYNAIVERLAAASRLPEEVRINQTVVVINVTVAFENKREDIEKARWEKIHKYRPLANAIANSGHVVHVDGFVVGALRAWHSNNESICKLLRISPGYASLMRKLMVSETIAWSRDVYVEHVSGIRQYCVQGSTAREAAPSTSTSARVNTSAANALITGSETIAAQQ</sequence>
<organism evidence="1 2">
    <name type="scientific">Heterotrigona itama</name>
    <dbReference type="NCBI Taxonomy" id="395501"/>
    <lineage>
        <taxon>Eukaryota</taxon>
        <taxon>Metazoa</taxon>
        <taxon>Ecdysozoa</taxon>
        <taxon>Arthropoda</taxon>
        <taxon>Hexapoda</taxon>
        <taxon>Insecta</taxon>
        <taxon>Pterygota</taxon>
        <taxon>Neoptera</taxon>
        <taxon>Endopterygota</taxon>
        <taxon>Hymenoptera</taxon>
        <taxon>Apocrita</taxon>
        <taxon>Aculeata</taxon>
        <taxon>Apoidea</taxon>
        <taxon>Anthophila</taxon>
        <taxon>Apidae</taxon>
        <taxon>Heterotrigona</taxon>
    </lineage>
</organism>
<accession>A0A6V7HB90</accession>